<proteinExistence type="predicted"/>
<reference evidence="1" key="2">
    <citation type="journal article" date="2022" name="New Phytol.">
        <title>Evolutionary transition to the ectomycorrhizal habit in the genomes of a hyperdiverse lineage of mushroom-forming fungi.</title>
        <authorList>
            <person name="Looney B."/>
            <person name="Miyauchi S."/>
            <person name="Morin E."/>
            <person name="Drula E."/>
            <person name="Courty P.E."/>
            <person name="Kohler A."/>
            <person name="Kuo A."/>
            <person name="LaButti K."/>
            <person name="Pangilinan J."/>
            <person name="Lipzen A."/>
            <person name="Riley R."/>
            <person name="Andreopoulos W."/>
            <person name="He G."/>
            <person name="Johnson J."/>
            <person name="Nolan M."/>
            <person name="Tritt A."/>
            <person name="Barry K.W."/>
            <person name="Grigoriev I.V."/>
            <person name="Nagy L.G."/>
            <person name="Hibbett D."/>
            <person name="Henrissat B."/>
            <person name="Matheny P.B."/>
            <person name="Labbe J."/>
            <person name="Martin F.M."/>
        </authorList>
    </citation>
    <scope>NUCLEOTIDE SEQUENCE</scope>
    <source>
        <strain evidence="1">FP105234-sp</strain>
    </source>
</reference>
<accession>A0ACB8R1L5</accession>
<protein>
    <submittedName>
        <fullName evidence="1">Uncharacterized protein</fullName>
    </submittedName>
</protein>
<name>A0ACB8R1L5_9AGAM</name>
<gene>
    <name evidence="1" type="ORF">FA95DRAFT_1339347</name>
</gene>
<dbReference type="Proteomes" id="UP000814033">
    <property type="component" value="Unassembled WGS sequence"/>
</dbReference>
<keyword evidence="2" id="KW-1185">Reference proteome</keyword>
<sequence>MPPSSPLDAFRAAYHGTDMLRICSPWPCPVLRLAQTRVTLFIPKVLHLHDGRNRVLAMTDHALYERVALVQLLHECVSRVIRMMDMQSALAPRGQVENLCAWWDRVKIDAHTEIAERHPRMPLCGEGAQARRSETGFTDREGCDICLVCDREAML</sequence>
<comment type="caution">
    <text evidence="1">The sequence shown here is derived from an EMBL/GenBank/DDBJ whole genome shotgun (WGS) entry which is preliminary data.</text>
</comment>
<dbReference type="EMBL" id="MU276643">
    <property type="protein sequence ID" value="KAI0037960.1"/>
    <property type="molecule type" value="Genomic_DNA"/>
</dbReference>
<evidence type="ECO:0000313" key="2">
    <source>
        <dbReference type="Proteomes" id="UP000814033"/>
    </source>
</evidence>
<organism evidence="1 2">
    <name type="scientific">Auriscalpium vulgare</name>
    <dbReference type="NCBI Taxonomy" id="40419"/>
    <lineage>
        <taxon>Eukaryota</taxon>
        <taxon>Fungi</taxon>
        <taxon>Dikarya</taxon>
        <taxon>Basidiomycota</taxon>
        <taxon>Agaricomycotina</taxon>
        <taxon>Agaricomycetes</taxon>
        <taxon>Russulales</taxon>
        <taxon>Auriscalpiaceae</taxon>
        <taxon>Auriscalpium</taxon>
    </lineage>
</organism>
<reference evidence="1" key="1">
    <citation type="submission" date="2021-02" db="EMBL/GenBank/DDBJ databases">
        <authorList>
            <consortium name="DOE Joint Genome Institute"/>
            <person name="Ahrendt S."/>
            <person name="Looney B.P."/>
            <person name="Miyauchi S."/>
            <person name="Morin E."/>
            <person name="Drula E."/>
            <person name="Courty P.E."/>
            <person name="Chicoki N."/>
            <person name="Fauchery L."/>
            <person name="Kohler A."/>
            <person name="Kuo A."/>
            <person name="Labutti K."/>
            <person name="Pangilinan J."/>
            <person name="Lipzen A."/>
            <person name="Riley R."/>
            <person name="Andreopoulos W."/>
            <person name="He G."/>
            <person name="Johnson J."/>
            <person name="Barry K.W."/>
            <person name="Grigoriev I.V."/>
            <person name="Nagy L."/>
            <person name="Hibbett D."/>
            <person name="Henrissat B."/>
            <person name="Matheny P.B."/>
            <person name="Labbe J."/>
            <person name="Martin F."/>
        </authorList>
    </citation>
    <scope>NUCLEOTIDE SEQUENCE</scope>
    <source>
        <strain evidence="1">FP105234-sp</strain>
    </source>
</reference>
<evidence type="ECO:0000313" key="1">
    <source>
        <dbReference type="EMBL" id="KAI0037960.1"/>
    </source>
</evidence>